<comment type="caution">
    <text evidence="8">The sequence shown here is derived from an EMBL/GenBank/DDBJ whole genome shotgun (WGS) entry which is preliminary data.</text>
</comment>
<feature type="transmembrane region" description="Helical" evidence="6">
    <location>
        <begin position="62"/>
        <end position="82"/>
    </location>
</feature>
<evidence type="ECO:0000256" key="2">
    <source>
        <dbReference type="ARBA" id="ARBA00022475"/>
    </source>
</evidence>
<keyword evidence="5 6" id="KW-0472">Membrane</keyword>
<dbReference type="PROSITE" id="PS50850">
    <property type="entry name" value="MFS"/>
    <property type="match status" value="1"/>
</dbReference>
<feature type="transmembrane region" description="Helical" evidence="6">
    <location>
        <begin position="127"/>
        <end position="150"/>
    </location>
</feature>
<dbReference type="PANTHER" id="PTHR43124:SF3">
    <property type="entry name" value="CHLORAMPHENICOL EFFLUX PUMP RV0191"/>
    <property type="match status" value="1"/>
</dbReference>
<feature type="transmembrane region" description="Helical" evidence="6">
    <location>
        <begin position="237"/>
        <end position="257"/>
    </location>
</feature>
<feature type="transmembrane region" description="Helical" evidence="6">
    <location>
        <begin position="88"/>
        <end position="107"/>
    </location>
</feature>
<evidence type="ECO:0000256" key="1">
    <source>
        <dbReference type="ARBA" id="ARBA00004651"/>
    </source>
</evidence>
<protein>
    <submittedName>
        <fullName evidence="8">MFS transporter</fullName>
    </submittedName>
</protein>
<gene>
    <name evidence="8" type="ORF">EA472_07675</name>
</gene>
<keyword evidence="2" id="KW-1003">Cell membrane</keyword>
<dbReference type="InterPro" id="IPR050189">
    <property type="entry name" value="MFS_Efflux_Transporters"/>
</dbReference>
<keyword evidence="4 6" id="KW-1133">Transmembrane helix</keyword>
<evidence type="ECO:0000256" key="4">
    <source>
        <dbReference type="ARBA" id="ARBA00022989"/>
    </source>
</evidence>
<dbReference type="AlphaFoldDB" id="A0A3N6MU77"/>
<proteinExistence type="predicted"/>
<accession>A0A3N6MU77</accession>
<comment type="subcellular location">
    <subcellularLocation>
        <location evidence="1">Cell membrane</location>
        <topology evidence="1">Multi-pass membrane protein</topology>
    </subcellularLocation>
</comment>
<evidence type="ECO:0000259" key="7">
    <source>
        <dbReference type="PROSITE" id="PS50850"/>
    </source>
</evidence>
<evidence type="ECO:0000256" key="6">
    <source>
        <dbReference type="SAM" id="Phobius"/>
    </source>
</evidence>
<dbReference type="EMBL" id="REFZ01000004">
    <property type="protein sequence ID" value="RQH01491.1"/>
    <property type="molecule type" value="Genomic_DNA"/>
</dbReference>
<organism evidence="8 9">
    <name type="scientific">Natrarchaeobius chitinivorans</name>
    <dbReference type="NCBI Taxonomy" id="1679083"/>
    <lineage>
        <taxon>Archaea</taxon>
        <taxon>Methanobacteriati</taxon>
        <taxon>Methanobacteriota</taxon>
        <taxon>Stenosarchaea group</taxon>
        <taxon>Halobacteria</taxon>
        <taxon>Halobacteriales</taxon>
        <taxon>Natrialbaceae</taxon>
        <taxon>Natrarchaeobius</taxon>
    </lineage>
</organism>
<feature type="transmembrane region" description="Helical" evidence="6">
    <location>
        <begin position="202"/>
        <end position="225"/>
    </location>
</feature>
<reference evidence="8 9" key="1">
    <citation type="submission" date="2018-10" db="EMBL/GenBank/DDBJ databases">
        <title>Natrarchaeobius chitinivorans gen. nov., sp. nov., and Natrarchaeobius haloalkaliphilus sp. nov., alkaliphilic, chitin-utilizing haloarchaea from hypersaline alkaline lakes.</title>
        <authorList>
            <person name="Sorokin D.Y."/>
            <person name="Elcheninov A.G."/>
            <person name="Kostrikina N.A."/>
            <person name="Bale N.J."/>
            <person name="Sinninghe Damste J.S."/>
            <person name="Khijniak T.V."/>
            <person name="Kublanov I.V."/>
            <person name="Toshchakov S.V."/>
        </authorList>
    </citation>
    <scope>NUCLEOTIDE SEQUENCE [LARGE SCALE GENOMIC DNA]</scope>
    <source>
        <strain evidence="8 9">AArcht7</strain>
    </source>
</reference>
<evidence type="ECO:0000313" key="8">
    <source>
        <dbReference type="EMBL" id="RQH01491.1"/>
    </source>
</evidence>
<feature type="transmembrane region" description="Helical" evidence="6">
    <location>
        <begin position="30"/>
        <end position="50"/>
    </location>
</feature>
<dbReference type="Gene3D" id="1.20.1250.20">
    <property type="entry name" value="MFS general substrate transporter like domains"/>
    <property type="match status" value="2"/>
</dbReference>
<name>A0A3N6MU77_NATCH</name>
<feature type="transmembrane region" description="Helical" evidence="6">
    <location>
        <begin position="352"/>
        <end position="372"/>
    </location>
</feature>
<dbReference type="InterPro" id="IPR020846">
    <property type="entry name" value="MFS_dom"/>
</dbReference>
<feature type="transmembrane region" description="Helical" evidence="6">
    <location>
        <begin position="156"/>
        <end position="175"/>
    </location>
</feature>
<evidence type="ECO:0000256" key="5">
    <source>
        <dbReference type="ARBA" id="ARBA00023136"/>
    </source>
</evidence>
<dbReference type="Pfam" id="PF07690">
    <property type="entry name" value="MFS_1"/>
    <property type="match status" value="1"/>
</dbReference>
<dbReference type="InterPro" id="IPR036259">
    <property type="entry name" value="MFS_trans_sf"/>
</dbReference>
<dbReference type="SUPFAM" id="SSF103473">
    <property type="entry name" value="MFS general substrate transporter"/>
    <property type="match status" value="1"/>
</dbReference>
<evidence type="ECO:0000313" key="9">
    <source>
        <dbReference type="Proteomes" id="UP000281431"/>
    </source>
</evidence>
<keyword evidence="9" id="KW-1185">Reference proteome</keyword>
<dbReference type="GO" id="GO:0005886">
    <property type="term" value="C:plasma membrane"/>
    <property type="evidence" value="ECO:0007669"/>
    <property type="project" value="UniProtKB-SubCell"/>
</dbReference>
<sequence>MLLVVALGWAATQTGRFVLPPLLPEMQADLSLSLTQAGIVLTVFNTAYAVTQYPSGRLSDSLSRATLLVPALVVLVVGSVLIGGATSYALIVVGAGVFGVGMGMYAIPSRALLSDLFVRHRGRALGVLGAGADVGGGLASAAAVLVLAVATWRTPFFPLAAALAGLAILFVVWNAESYVVRPARLGVIETLYRLLATPSQRWALLAFALFYFMINGVLSFLPAYLREVKGFSPTLATASYALLFVLGVGIKPVAGGVSDRFPRQRVATVGMLVGAAALAVLMLSNSVAGILVGIVLFSVGYKTQFPVIDALLMDAAPDGNMGGDLGAARTVFLGVGSLGPAFVGVTADRFDYTVAFVGLTVSLFAAAAILFWQGRR</sequence>
<keyword evidence="3 6" id="KW-0812">Transmembrane</keyword>
<feature type="domain" description="Major facilitator superfamily (MFS) profile" evidence="7">
    <location>
        <begin position="1"/>
        <end position="376"/>
    </location>
</feature>
<dbReference type="PANTHER" id="PTHR43124">
    <property type="entry name" value="PURINE EFFLUX PUMP PBUE"/>
    <property type="match status" value="1"/>
</dbReference>
<evidence type="ECO:0000256" key="3">
    <source>
        <dbReference type="ARBA" id="ARBA00022692"/>
    </source>
</evidence>
<dbReference type="InterPro" id="IPR011701">
    <property type="entry name" value="MFS"/>
</dbReference>
<dbReference type="Proteomes" id="UP000281431">
    <property type="component" value="Unassembled WGS sequence"/>
</dbReference>
<feature type="transmembrane region" description="Helical" evidence="6">
    <location>
        <begin position="269"/>
        <end position="297"/>
    </location>
</feature>
<dbReference type="GO" id="GO:0022857">
    <property type="term" value="F:transmembrane transporter activity"/>
    <property type="evidence" value="ECO:0007669"/>
    <property type="project" value="InterPro"/>
</dbReference>